<keyword evidence="4" id="KW-1185">Reference proteome</keyword>
<keyword evidence="1" id="KW-1133">Transmembrane helix</keyword>
<accession>A0A916N4T6</accession>
<reference evidence="3" key="1">
    <citation type="submission" date="2021-03" db="EMBL/GenBank/DDBJ databases">
        <authorList>
            <person name="Peeters C."/>
        </authorList>
    </citation>
    <scope>NUCLEOTIDE SEQUENCE</scope>
    <source>
        <strain evidence="3">LMG 31506</strain>
    </source>
</reference>
<comment type="caution">
    <text evidence="3">The sequence shown here is derived from an EMBL/GenBank/DDBJ whole genome shotgun (WGS) entry which is preliminary data.</text>
</comment>
<evidence type="ECO:0000313" key="3">
    <source>
        <dbReference type="EMBL" id="CAG2147877.1"/>
    </source>
</evidence>
<protein>
    <recommendedName>
        <fullName evidence="2">DUF4399 domain-containing protein</fullName>
    </recommendedName>
</protein>
<feature type="transmembrane region" description="Helical" evidence="1">
    <location>
        <begin position="70"/>
        <end position="88"/>
    </location>
</feature>
<keyword evidence="1" id="KW-0472">Membrane</keyword>
<feature type="domain" description="DUF4399" evidence="2">
    <location>
        <begin position="116"/>
        <end position="206"/>
    </location>
</feature>
<gene>
    <name evidence="3" type="ORF">LMG31506_03697</name>
</gene>
<evidence type="ECO:0000313" key="4">
    <source>
        <dbReference type="Proteomes" id="UP000672934"/>
    </source>
</evidence>
<proteinExistence type="predicted"/>
<evidence type="ECO:0000259" key="2">
    <source>
        <dbReference type="Pfam" id="PF14347"/>
    </source>
</evidence>
<organism evidence="3 4">
    <name type="scientific">Cupriavidus yeoncheonensis</name>
    <dbReference type="NCBI Taxonomy" id="1462994"/>
    <lineage>
        <taxon>Bacteria</taxon>
        <taxon>Pseudomonadati</taxon>
        <taxon>Pseudomonadota</taxon>
        <taxon>Betaproteobacteria</taxon>
        <taxon>Burkholderiales</taxon>
        <taxon>Burkholderiaceae</taxon>
        <taxon>Cupriavidus</taxon>
    </lineage>
</organism>
<dbReference type="InterPro" id="IPR025512">
    <property type="entry name" value="DUF4399"/>
</dbReference>
<dbReference type="AlphaFoldDB" id="A0A916N4T6"/>
<name>A0A916N4T6_9BURK</name>
<keyword evidence="1" id="KW-0812">Transmembrane</keyword>
<dbReference type="EMBL" id="CAJPUY010000013">
    <property type="protein sequence ID" value="CAG2147877.1"/>
    <property type="molecule type" value="Genomic_DNA"/>
</dbReference>
<dbReference type="Proteomes" id="UP000672934">
    <property type="component" value="Unassembled WGS sequence"/>
</dbReference>
<dbReference type="Pfam" id="PF14347">
    <property type="entry name" value="DUF4399"/>
    <property type="match status" value="1"/>
</dbReference>
<sequence>MRRRGAQRIRGVDQPRADVMASSLFAGFRSNLIPNRRALAKSNQKNHGLAGQRDRVSDTLREAPRMSRRFLFRLLAAMAVAMVPSVSMPTSAPQNAEVYIIWPPDGAVISGGKFWIRMGLRNMGVCPKGIESAKCGHHHLLIDADLPPLDKEIPSDKNHLHFGAGETDARIELPPGKHTLQLLLGDAKHVPFDPPLYSKKITITVK</sequence>
<evidence type="ECO:0000256" key="1">
    <source>
        <dbReference type="SAM" id="Phobius"/>
    </source>
</evidence>